<comment type="similarity">
    <text evidence="1">Belongs to the KIN17 family.</text>
</comment>
<evidence type="ECO:0000256" key="1">
    <source>
        <dbReference type="ARBA" id="ARBA00008517"/>
    </source>
</evidence>
<evidence type="ECO:0000313" key="6">
    <source>
        <dbReference type="EMBL" id="CBY18799.1"/>
    </source>
</evidence>
<dbReference type="PANTHER" id="PTHR12805:SF0">
    <property type="entry name" value="DNA_RNA-BINDING PROTEIN KIN17"/>
    <property type="match status" value="1"/>
</dbReference>
<dbReference type="GO" id="GO:0008270">
    <property type="term" value="F:zinc ion binding"/>
    <property type="evidence" value="ECO:0007669"/>
    <property type="project" value="UniProtKB-KW"/>
</dbReference>
<accession>E4X7X6</accession>
<dbReference type="Pfam" id="PF25095">
    <property type="entry name" value="C2H2-zf_KIN17"/>
    <property type="match status" value="1"/>
</dbReference>
<keyword evidence="4" id="KW-0862">Zinc</keyword>
<reference evidence="6" key="1">
    <citation type="journal article" date="2010" name="Science">
        <title>Plasticity of animal genome architecture unmasked by rapid evolution of a pelagic tunicate.</title>
        <authorList>
            <person name="Denoeud F."/>
            <person name="Henriet S."/>
            <person name="Mungpakdee S."/>
            <person name="Aury J.M."/>
            <person name="Da Silva C."/>
            <person name="Brinkmann H."/>
            <person name="Mikhaleva J."/>
            <person name="Olsen L.C."/>
            <person name="Jubin C."/>
            <person name="Canestro C."/>
            <person name="Bouquet J.M."/>
            <person name="Danks G."/>
            <person name="Poulain J."/>
            <person name="Campsteijn C."/>
            <person name="Adamski M."/>
            <person name="Cross I."/>
            <person name="Yadetie F."/>
            <person name="Muffato M."/>
            <person name="Louis A."/>
            <person name="Butcher S."/>
            <person name="Tsagkogeorga G."/>
            <person name="Konrad A."/>
            <person name="Singh S."/>
            <person name="Jensen M.F."/>
            <person name="Cong E.H."/>
            <person name="Eikeseth-Otteraa H."/>
            <person name="Noel B."/>
            <person name="Anthouard V."/>
            <person name="Porcel B.M."/>
            <person name="Kachouri-Lafond R."/>
            <person name="Nishino A."/>
            <person name="Ugolini M."/>
            <person name="Chourrout P."/>
            <person name="Nishida H."/>
            <person name="Aasland R."/>
            <person name="Huzurbazar S."/>
            <person name="Westhof E."/>
            <person name="Delsuc F."/>
            <person name="Lehrach H."/>
            <person name="Reinhardt R."/>
            <person name="Weissenbach J."/>
            <person name="Roy S.W."/>
            <person name="Artiguenave F."/>
            <person name="Postlethwait J.H."/>
            <person name="Manak J.R."/>
            <person name="Thompson E.M."/>
            <person name="Jaillon O."/>
            <person name="Du Pasquier L."/>
            <person name="Boudinot P."/>
            <person name="Liberles D.A."/>
            <person name="Volff J.N."/>
            <person name="Philippe H."/>
            <person name="Lenhard B."/>
            <person name="Roest Crollius H."/>
            <person name="Wincker P."/>
            <person name="Chourrout D."/>
        </authorList>
    </citation>
    <scope>NUCLEOTIDE SEQUENCE [LARGE SCALE GENOMIC DNA]</scope>
</reference>
<evidence type="ECO:0000259" key="5">
    <source>
        <dbReference type="SMART" id="SM01253"/>
    </source>
</evidence>
<dbReference type="GO" id="GO:0006974">
    <property type="term" value="P:DNA damage response"/>
    <property type="evidence" value="ECO:0007669"/>
    <property type="project" value="TreeGrafter"/>
</dbReference>
<keyword evidence="7" id="KW-1185">Reference proteome</keyword>
<dbReference type="AlphaFoldDB" id="E4X7X6"/>
<gene>
    <name evidence="6" type="ORF">GSOID_T00003666001</name>
</gene>
<dbReference type="InterPro" id="IPR036236">
    <property type="entry name" value="Znf_C2H2_sf"/>
</dbReference>
<dbReference type="Proteomes" id="UP000001307">
    <property type="component" value="Unassembled WGS sequence"/>
</dbReference>
<dbReference type="InterPro" id="IPR019447">
    <property type="entry name" value="DNA/RNA-bd_Kin17_WH-like_dom"/>
</dbReference>
<protein>
    <recommendedName>
        <fullName evidence="5">DNA/RNA-binding protein Kin17 WH-like domain-containing protein</fullName>
    </recommendedName>
</protein>
<keyword evidence="3" id="KW-0863">Zinc-finger</keyword>
<dbReference type="InterPro" id="IPR037321">
    <property type="entry name" value="KIN17-like"/>
</dbReference>
<dbReference type="SUPFAM" id="SSF57667">
    <property type="entry name" value="beta-beta-alpha zinc fingers"/>
    <property type="match status" value="1"/>
</dbReference>
<dbReference type="Pfam" id="PF10357">
    <property type="entry name" value="WH_KIN17"/>
    <property type="match status" value="1"/>
</dbReference>
<evidence type="ECO:0000256" key="2">
    <source>
        <dbReference type="ARBA" id="ARBA00022723"/>
    </source>
</evidence>
<dbReference type="EMBL" id="FN653028">
    <property type="protein sequence ID" value="CBY18799.1"/>
    <property type="molecule type" value="Genomic_DNA"/>
</dbReference>
<dbReference type="InterPro" id="IPR038254">
    <property type="entry name" value="KIN17_WH-like_sf"/>
</dbReference>
<dbReference type="GO" id="GO:0003690">
    <property type="term" value="F:double-stranded DNA binding"/>
    <property type="evidence" value="ECO:0007669"/>
    <property type="project" value="TreeGrafter"/>
</dbReference>
<name>E4X7X6_OIKDI</name>
<dbReference type="GO" id="GO:0005634">
    <property type="term" value="C:nucleus"/>
    <property type="evidence" value="ECO:0007669"/>
    <property type="project" value="TreeGrafter"/>
</dbReference>
<dbReference type="FunFam" id="1.10.10.2030:FF:000001">
    <property type="entry name" value="DNA/RNA-binding protein KIN17, putative"/>
    <property type="match status" value="1"/>
</dbReference>
<proteinExistence type="inferred from homology"/>
<keyword evidence="2" id="KW-0479">Metal-binding</keyword>
<evidence type="ECO:0000313" key="7">
    <source>
        <dbReference type="Proteomes" id="UP000001307"/>
    </source>
</evidence>
<sequence length="377" mass="44380">MPKAERGTPKDIANRQKAKGLQKLRWYCQMCEKQCRDENGFKCHIMSESHQRQLLLCAQNPNQFQDKFSKTFLDDFLYLLKRRWGTKRVWNNTVYNEYIMDRDHIHMNATKWLTLSEFTEWLGKEGYAECDYQDGKGWFLAYIDRDPQTLARKKEIEKMMRKQDREEDEQNFKIDMLIKEGKMKEAREEAYLKEQRNRMEAQGDTFIAPVAKKCKFGEEKKTTQIASIEIKSNQKLKVLAKPVRWVQVGAVVKVKSNSIAEFHKQKGFVKEVNGFRAVVQHLKLPKMKVQFHEDDLETVIPQVGREVVIMKGDLAKKTGVLKEIRQKEFCVLVEVKLTEDETTEAFFKFDEVSKKHEKKKKVEELAKIVPIESVINS</sequence>
<dbReference type="GO" id="GO:0006260">
    <property type="term" value="P:DNA replication"/>
    <property type="evidence" value="ECO:0007669"/>
    <property type="project" value="TreeGrafter"/>
</dbReference>
<dbReference type="Gene3D" id="1.10.10.2030">
    <property type="entry name" value="DNA/RNA-binding protein Kin17, conserved domain"/>
    <property type="match status" value="1"/>
</dbReference>
<dbReference type="InParanoid" id="E4X7X6"/>
<dbReference type="PANTHER" id="PTHR12805">
    <property type="entry name" value="KIN17 KIN, ANTIGENIC DETERMINANT OF RECA PROTEIN HOMOLOG"/>
    <property type="match status" value="1"/>
</dbReference>
<organism evidence="6">
    <name type="scientific">Oikopleura dioica</name>
    <name type="common">Tunicate</name>
    <dbReference type="NCBI Taxonomy" id="34765"/>
    <lineage>
        <taxon>Eukaryota</taxon>
        <taxon>Metazoa</taxon>
        <taxon>Chordata</taxon>
        <taxon>Tunicata</taxon>
        <taxon>Appendicularia</taxon>
        <taxon>Copelata</taxon>
        <taxon>Oikopleuridae</taxon>
        <taxon>Oikopleura</taxon>
    </lineage>
</organism>
<dbReference type="Gene3D" id="2.30.30.140">
    <property type="match status" value="1"/>
</dbReference>
<evidence type="ECO:0000256" key="4">
    <source>
        <dbReference type="ARBA" id="ARBA00022833"/>
    </source>
</evidence>
<dbReference type="Gene3D" id="2.30.30.30">
    <property type="match status" value="1"/>
</dbReference>
<dbReference type="OrthoDB" id="10266249at2759"/>
<dbReference type="SMART" id="SM01253">
    <property type="entry name" value="Kin17_mid"/>
    <property type="match status" value="1"/>
</dbReference>
<dbReference type="InterPro" id="IPR056767">
    <property type="entry name" value="C2H2-Znf_KIN17"/>
</dbReference>
<evidence type="ECO:0000256" key="3">
    <source>
        <dbReference type="ARBA" id="ARBA00022771"/>
    </source>
</evidence>
<feature type="domain" description="DNA/RNA-binding protein Kin17 WH-like" evidence="5">
    <location>
        <begin position="52"/>
        <end position="179"/>
    </location>
</feature>
<dbReference type="InterPro" id="IPR014722">
    <property type="entry name" value="Rib_uL2_dom2"/>
</dbReference>